<feature type="region of interest" description="Disordered" evidence="1">
    <location>
        <begin position="111"/>
        <end position="134"/>
    </location>
</feature>
<evidence type="ECO:0000313" key="2">
    <source>
        <dbReference type="EMBL" id="KFG53221.1"/>
    </source>
</evidence>
<organism evidence="2 3">
    <name type="scientific">Toxoplasma gondii FOU</name>
    <dbReference type="NCBI Taxonomy" id="943167"/>
    <lineage>
        <taxon>Eukaryota</taxon>
        <taxon>Sar</taxon>
        <taxon>Alveolata</taxon>
        <taxon>Apicomplexa</taxon>
        <taxon>Conoidasida</taxon>
        <taxon>Coccidia</taxon>
        <taxon>Eucoccidiorida</taxon>
        <taxon>Eimeriorina</taxon>
        <taxon>Sarcocystidae</taxon>
        <taxon>Toxoplasma</taxon>
    </lineage>
</organism>
<dbReference type="EMBL" id="AEYH02000962">
    <property type="protein sequence ID" value="KFG53221.1"/>
    <property type="molecule type" value="Genomic_DNA"/>
</dbReference>
<evidence type="ECO:0000256" key="1">
    <source>
        <dbReference type="SAM" id="MobiDB-lite"/>
    </source>
</evidence>
<evidence type="ECO:0000313" key="3">
    <source>
        <dbReference type="Proteomes" id="UP000028838"/>
    </source>
</evidence>
<accession>A0A086L9A3</accession>
<gene>
    <name evidence="2" type="ORF">TGFOU_288455</name>
</gene>
<dbReference type="Proteomes" id="UP000028838">
    <property type="component" value="Unassembled WGS sequence"/>
</dbReference>
<reference evidence="2 3" key="1">
    <citation type="submission" date="2014-07" db="EMBL/GenBank/DDBJ databases">
        <authorList>
            <person name="Sibley D."/>
            <person name="Venepally P."/>
            <person name="Karamycheva S."/>
            <person name="Hadjithomas M."/>
            <person name="Khan A."/>
            <person name="Brunk B."/>
            <person name="Roos D."/>
            <person name="Caler E."/>
            <person name="Lorenzi H."/>
        </authorList>
    </citation>
    <scope>NUCLEOTIDE SEQUENCE [LARGE SCALE GENOMIC DNA]</scope>
    <source>
        <strain evidence="2 3">FOU</strain>
    </source>
</reference>
<dbReference type="AlphaFoldDB" id="A0A086L9A3"/>
<dbReference type="OrthoDB" id="10401791at2759"/>
<proteinExistence type="predicted"/>
<comment type="caution">
    <text evidence="2">The sequence shown here is derived from an EMBL/GenBank/DDBJ whole genome shotgun (WGS) entry which is preliminary data.</text>
</comment>
<dbReference type="VEuPathDB" id="ToxoDB:TGFOU_288455"/>
<name>A0A086L9A3_TOXGO</name>
<sequence length="158" mass="18078">MSDTKHMALIEESLASSYFTVKQGHQIHGKRRCSLQSLSLEFVPEFKTGEPDLRVTDEKKRDLTNDRQVGVCLLLWVGGSMDETESVFSEMFYILATVDLSISNTVEMRKRKESRNDVSHTVSPRPLHAVAEKTQPSRHAVPSFYYWGLLRCTRAHSF</sequence>
<protein>
    <submittedName>
        <fullName evidence="2">Uncharacterized protein</fullName>
    </submittedName>
</protein>